<evidence type="ECO:0000313" key="2">
    <source>
        <dbReference type="Proteomes" id="UP000218542"/>
    </source>
</evidence>
<sequence length="90" mass="10818">MEQIRVKDEELQILKSGIVLKKKLLSVKERNYLKRLKAFESKHKMKSEAFYDKFNTGKLGDDEEWFDWLFVYEAYNKIIEQKKIIDGLSL</sequence>
<evidence type="ECO:0000313" key="1">
    <source>
        <dbReference type="EMBL" id="GAX62959.1"/>
    </source>
</evidence>
<name>A0A286U494_9BACT</name>
<dbReference type="EMBL" id="BAOS01000045">
    <property type="protein sequence ID" value="GAX62959.1"/>
    <property type="molecule type" value="Genomic_DNA"/>
</dbReference>
<gene>
    <name evidence="1" type="ORF">SCALIN_C45_0117</name>
</gene>
<comment type="caution">
    <text evidence="1">The sequence shown here is derived from an EMBL/GenBank/DDBJ whole genome shotgun (WGS) entry which is preliminary data.</text>
</comment>
<reference evidence="2" key="1">
    <citation type="journal article" date="2017" name="Environ. Microbiol. Rep.">
        <title>Genetic Diversity of Marine Anaerobic Ammonium-Oxidizing Bacteria as Revealed by Genomic and Proteomic Analyses of 'Candidatus Scalindua japonica'.</title>
        <authorList>
            <person name="Oshiki M."/>
            <person name="Mizuto K."/>
            <person name="Kimura Z."/>
            <person name="Kindaichi T."/>
            <person name="Satoh H."/>
            <person name="Okabe S."/>
        </authorList>
    </citation>
    <scope>NUCLEOTIDE SEQUENCE [LARGE SCALE GENOMIC DNA]</scope>
    <source>
        <strain evidence="2">husup-a2</strain>
    </source>
</reference>
<protein>
    <submittedName>
        <fullName evidence="1">Uncharacterized protein</fullName>
    </submittedName>
</protein>
<dbReference type="RefSeq" id="WP_096896350.1">
    <property type="nucleotide sequence ID" value="NZ_BAOS01000045.1"/>
</dbReference>
<organism evidence="1 2">
    <name type="scientific">Candidatus Scalindua japonica</name>
    <dbReference type="NCBI Taxonomy" id="1284222"/>
    <lineage>
        <taxon>Bacteria</taxon>
        <taxon>Pseudomonadati</taxon>
        <taxon>Planctomycetota</taxon>
        <taxon>Candidatus Brocadiia</taxon>
        <taxon>Candidatus Brocadiales</taxon>
        <taxon>Candidatus Scalinduaceae</taxon>
        <taxon>Candidatus Scalindua</taxon>
    </lineage>
</organism>
<accession>A0A286U494</accession>
<dbReference type="OrthoDB" id="561069at2"/>
<proteinExistence type="predicted"/>
<dbReference type="AlphaFoldDB" id="A0A286U494"/>
<dbReference type="Proteomes" id="UP000218542">
    <property type="component" value="Unassembled WGS sequence"/>
</dbReference>
<keyword evidence="2" id="KW-1185">Reference proteome</keyword>